<dbReference type="InterPro" id="IPR016155">
    <property type="entry name" value="Mopterin_synth/thiamin_S_b"/>
</dbReference>
<dbReference type="InterPro" id="IPR012675">
    <property type="entry name" value="Beta-grasp_dom_sf"/>
</dbReference>
<dbReference type="Proteomes" id="UP000030392">
    <property type="component" value="Unassembled WGS sequence"/>
</dbReference>
<proteinExistence type="predicted"/>
<organism evidence="1 2">
    <name type="scientific">Prochlorococcus marinus str. PAC1</name>
    <dbReference type="NCBI Taxonomy" id="59924"/>
    <lineage>
        <taxon>Bacteria</taxon>
        <taxon>Bacillati</taxon>
        <taxon>Cyanobacteriota</taxon>
        <taxon>Cyanophyceae</taxon>
        <taxon>Synechococcales</taxon>
        <taxon>Prochlorococcaceae</taxon>
        <taxon>Prochlorococcus</taxon>
    </lineage>
</organism>
<accession>A0A0A2C7L3</accession>
<reference evidence="2" key="1">
    <citation type="journal article" date="2014" name="Sci. Data">
        <title>Genomes of diverse isolates of the marine cyanobacterium Prochlorococcus.</title>
        <authorList>
            <person name="Biller S."/>
            <person name="Berube P."/>
            <person name="Thompson J."/>
            <person name="Kelly L."/>
            <person name="Roggensack S."/>
            <person name="Awad L."/>
            <person name="Roache-Johnson K."/>
            <person name="Ding H."/>
            <person name="Giovannoni S.J."/>
            <person name="Moore L.R."/>
            <person name="Chisholm S.W."/>
        </authorList>
    </citation>
    <scope>NUCLEOTIDE SEQUENCE [LARGE SCALE GENOMIC DNA]</scope>
    <source>
        <strain evidence="2">PAC1</strain>
    </source>
</reference>
<dbReference type="Gene3D" id="3.10.20.30">
    <property type="match status" value="1"/>
</dbReference>
<name>A0A0A2C7L3_PROMR</name>
<gene>
    <name evidence="1" type="ORF">EV03_1095</name>
</gene>
<comment type="caution">
    <text evidence="1">The sequence shown here is derived from an EMBL/GenBank/DDBJ whole genome shotgun (WGS) entry which is preliminary data.</text>
</comment>
<protein>
    <recommendedName>
        <fullName evidence="3">Molybdopterin synthase sulfur carrier subunit</fullName>
    </recommendedName>
</protein>
<sequence length="83" mass="9351">MKNNTSQIKVLLFAELSEKYGWDEKYLSLDLIEDKKAKSILKHININVAHQSIIVAINKEISSLEATVKDNDEVAFMPIFTGG</sequence>
<dbReference type="AlphaFoldDB" id="A0A0A2C7L3"/>
<dbReference type="Pfam" id="PF02597">
    <property type="entry name" value="ThiS"/>
    <property type="match status" value="1"/>
</dbReference>
<dbReference type="SUPFAM" id="SSF54285">
    <property type="entry name" value="MoaD/ThiS"/>
    <property type="match status" value="1"/>
</dbReference>
<evidence type="ECO:0008006" key="3">
    <source>
        <dbReference type="Google" id="ProtNLM"/>
    </source>
</evidence>
<evidence type="ECO:0000313" key="2">
    <source>
        <dbReference type="Proteomes" id="UP000030392"/>
    </source>
</evidence>
<dbReference type="InterPro" id="IPR003749">
    <property type="entry name" value="ThiS/MoaD-like"/>
</dbReference>
<dbReference type="CDD" id="cd00754">
    <property type="entry name" value="Ubl_MoaD"/>
    <property type="match status" value="1"/>
</dbReference>
<evidence type="ECO:0000313" key="1">
    <source>
        <dbReference type="EMBL" id="KGG20594.1"/>
    </source>
</evidence>
<dbReference type="EMBL" id="JNAX01000011">
    <property type="protein sequence ID" value="KGG20594.1"/>
    <property type="molecule type" value="Genomic_DNA"/>
</dbReference>
<dbReference type="RefSeq" id="WP_036905969.1">
    <property type="nucleotide sequence ID" value="NZ_CP138967.1"/>
</dbReference>